<dbReference type="GeneID" id="112694519"/>
<dbReference type="InterPro" id="IPR002885">
    <property type="entry name" value="PPR_rpt"/>
</dbReference>
<accession>A0A8B8GU16</accession>
<dbReference type="PANTHER" id="PTHR24014:SF6">
    <property type="entry name" value="PENTATRICOPEPTIDE REPEAT-CONTAINING PROTEIN 1, MITOCHONDRIAL"/>
    <property type="match status" value="1"/>
</dbReference>
<dbReference type="Pfam" id="PF17177">
    <property type="entry name" value="PPR_long"/>
    <property type="match status" value="1"/>
</dbReference>
<dbReference type="InterPro" id="IPR011990">
    <property type="entry name" value="TPR-like_helical_dom_sf"/>
</dbReference>
<feature type="repeat" description="PPR" evidence="2">
    <location>
        <begin position="138"/>
        <end position="172"/>
    </location>
</feature>
<proteinExistence type="predicted"/>
<dbReference type="Gene3D" id="1.25.40.10">
    <property type="entry name" value="Tetratricopeptide repeat domain"/>
    <property type="match status" value="3"/>
</dbReference>
<keyword evidence="1" id="KW-0677">Repeat</keyword>
<dbReference type="Proteomes" id="UP000694846">
    <property type="component" value="Unplaced"/>
</dbReference>
<dbReference type="GO" id="GO:0000049">
    <property type="term" value="F:tRNA binding"/>
    <property type="evidence" value="ECO:0007669"/>
    <property type="project" value="TreeGrafter"/>
</dbReference>
<dbReference type="RefSeq" id="XP_025425797.1">
    <property type="nucleotide sequence ID" value="XM_025570012.1"/>
</dbReference>
<dbReference type="AlphaFoldDB" id="A0A8B8GU16"/>
<evidence type="ECO:0000259" key="3">
    <source>
        <dbReference type="Pfam" id="PF17177"/>
    </source>
</evidence>
<sequence length="614" mass="71803">MIIFNRFIRQFITINSVRLSFNQQCCKHFRCMSTNHDFQSKEFRKKTENFTFNTEPNADADSDVFGTLIDNVETNDKLDILPLEADDKIQYDKDEQHKRLYITEYHKIIQELIKQHKIAEAIDVLETRMLKDDKAKPDYYVYNLLIGTCGKVGYVQKAFKLFNQMKKSGIKTTPATYTCLFNACANSPYKDDALKRAKQLYNLMSLKSIEPNLFNYHSMIKAFGRTGDLLTAFSLVDEMLKKKFKLKDETFNFLLQACISDKEAGFRHALLVWRKMISKHVRPSLYTYNLLLKCTRECGLGDEFETRKIIGQIIDNPNLLKIESKFEESNSNTSENNKFNTSFILNGNKNNLSIIENRPNLLDVKPYFGDIIGVSEIQTPEERLLLLGGCSGFLKNMKINKIKPDIKVFTQLLESIPSTLVAEKNLLNEMHKTSVAIDIDFCNILIKKRSLRFDYAEAKNVLDLIKSENLSVNIVTFGVLALGCKNKNESKDLIKLIAEYGFRVNAEILGTMLAQACYHFNFSYVIYVMNMVKYEEIKPNKMFMDRLNRFHDNIKDLMKKRQNQEKDVPNFIYSYYFKEGFRKYQNFYKKWILEVTVEEELHPWDQFKNHKKKN</sequence>
<name>A0A8B8GU16_9HEMI</name>
<evidence type="ECO:0000256" key="1">
    <source>
        <dbReference type="ARBA" id="ARBA00022737"/>
    </source>
</evidence>
<organism evidence="4 5">
    <name type="scientific">Sipha flava</name>
    <name type="common">yellow sugarcane aphid</name>
    <dbReference type="NCBI Taxonomy" id="143950"/>
    <lineage>
        <taxon>Eukaryota</taxon>
        <taxon>Metazoa</taxon>
        <taxon>Ecdysozoa</taxon>
        <taxon>Arthropoda</taxon>
        <taxon>Hexapoda</taxon>
        <taxon>Insecta</taxon>
        <taxon>Pterygota</taxon>
        <taxon>Neoptera</taxon>
        <taxon>Paraneoptera</taxon>
        <taxon>Hemiptera</taxon>
        <taxon>Sternorrhyncha</taxon>
        <taxon>Aphidomorpha</taxon>
        <taxon>Aphidoidea</taxon>
        <taxon>Aphididae</taxon>
        <taxon>Sipha</taxon>
    </lineage>
</organism>
<dbReference type="OrthoDB" id="185373at2759"/>
<feature type="repeat" description="PPR" evidence="2">
    <location>
        <begin position="212"/>
        <end position="246"/>
    </location>
</feature>
<feature type="domain" description="PROP1-like PPR" evidence="3">
    <location>
        <begin position="142"/>
        <end position="304"/>
    </location>
</feature>
<dbReference type="GO" id="GO:0042780">
    <property type="term" value="P:tRNA 3'-end processing"/>
    <property type="evidence" value="ECO:0007669"/>
    <property type="project" value="TreeGrafter"/>
</dbReference>
<evidence type="ECO:0000313" key="5">
    <source>
        <dbReference type="RefSeq" id="XP_025425797.1"/>
    </source>
</evidence>
<keyword evidence="4" id="KW-1185">Reference proteome</keyword>
<protein>
    <submittedName>
        <fullName evidence="5">Pentatricopeptide repeat-containing protein 1, mitochondrial</fullName>
    </submittedName>
</protein>
<dbReference type="InterPro" id="IPR033443">
    <property type="entry name" value="PROP1-like_PPR_dom"/>
</dbReference>
<dbReference type="NCBIfam" id="TIGR00756">
    <property type="entry name" value="PPR"/>
    <property type="match status" value="2"/>
</dbReference>
<dbReference type="PANTHER" id="PTHR24014">
    <property type="entry name" value="2-OXOGLUTARATE AND IRON-DEPENDENT OXYGENASE DOMAIN-CONTAINING PROTEIN 2"/>
    <property type="match status" value="1"/>
</dbReference>
<gene>
    <name evidence="5" type="primary">LOC112694519</name>
</gene>
<evidence type="ECO:0000256" key="2">
    <source>
        <dbReference type="PROSITE-ProRule" id="PRU00708"/>
    </source>
</evidence>
<evidence type="ECO:0000313" key="4">
    <source>
        <dbReference type="Proteomes" id="UP000694846"/>
    </source>
</evidence>
<dbReference type="PROSITE" id="PS51375">
    <property type="entry name" value="PPR"/>
    <property type="match status" value="2"/>
</dbReference>
<reference evidence="5" key="1">
    <citation type="submission" date="2025-08" db="UniProtKB">
        <authorList>
            <consortium name="RefSeq"/>
        </authorList>
    </citation>
    <scope>IDENTIFICATION</scope>
    <source>
        <tissue evidence="5">Whole body</tissue>
    </source>
</reference>
<dbReference type="GO" id="GO:0005759">
    <property type="term" value="C:mitochondrial matrix"/>
    <property type="evidence" value="ECO:0007669"/>
    <property type="project" value="TreeGrafter"/>
</dbReference>